<protein>
    <submittedName>
        <fullName evidence="1">Uncharacterized protein</fullName>
    </submittedName>
</protein>
<evidence type="ECO:0000313" key="1">
    <source>
        <dbReference type="EMBL" id="ODV81796.1"/>
    </source>
</evidence>
<dbReference type="EMBL" id="KV453909">
    <property type="protein sequence ID" value="ODV81796.1"/>
    <property type="molecule type" value="Genomic_DNA"/>
</dbReference>
<dbReference type="OrthoDB" id="5329385at2759"/>
<dbReference type="RefSeq" id="XP_020066918.1">
    <property type="nucleotide sequence ID" value="XM_020211378.1"/>
</dbReference>
<accession>A0A1E4SQL0</accession>
<gene>
    <name evidence="1" type="ORF">CANTADRAFT_87761</name>
</gene>
<organism evidence="1 2">
    <name type="scientific">Suhomyces tanzawaensis NRRL Y-17324</name>
    <dbReference type="NCBI Taxonomy" id="984487"/>
    <lineage>
        <taxon>Eukaryota</taxon>
        <taxon>Fungi</taxon>
        <taxon>Dikarya</taxon>
        <taxon>Ascomycota</taxon>
        <taxon>Saccharomycotina</taxon>
        <taxon>Pichiomycetes</taxon>
        <taxon>Debaryomycetaceae</taxon>
        <taxon>Suhomyces</taxon>
    </lineage>
</organism>
<dbReference type="STRING" id="984487.A0A1E4SQL0"/>
<name>A0A1E4SQL0_9ASCO</name>
<dbReference type="AlphaFoldDB" id="A0A1E4SQL0"/>
<proteinExistence type="predicted"/>
<evidence type="ECO:0000313" key="2">
    <source>
        <dbReference type="Proteomes" id="UP000094285"/>
    </source>
</evidence>
<reference evidence="2" key="1">
    <citation type="submission" date="2016-05" db="EMBL/GenBank/DDBJ databases">
        <title>Comparative genomics of biotechnologically important yeasts.</title>
        <authorList>
            <consortium name="DOE Joint Genome Institute"/>
            <person name="Riley R."/>
            <person name="Haridas S."/>
            <person name="Wolfe K.H."/>
            <person name="Lopes M.R."/>
            <person name="Hittinger C.T."/>
            <person name="Goker M."/>
            <person name="Salamov A."/>
            <person name="Wisecaver J."/>
            <person name="Long T.M."/>
            <person name="Aerts A.L."/>
            <person name="Barry K."/>
            <person name="Choi C."/>
            <person name="Clum A."/>
            <person name="Coughlan A.Y."/>
            <person name="Deshpande S."/>
            <person name="Douglass A.P."/>
            <person name="Hanson S.J."/>
            <person name="Klenk H.-P."/>
            <person name="Labutti K."/>
            <person name="Lapidus A."/>
            <person name="Lindquist E."/>
            <person name="Lipzen A."/>
            <person name="Meier-Kolthoff J.P."/>
            <person name="Ohm R.A."/>
            <person name="Otillar R.P."/>
            <person name="Pangilinan J."/>
            <person name="Peng Y."/>
            <person name="Rokas A."/>
            <person name="Rosa C.A."/>
            <person name="Scheuner C."/>
            <person name="Sibirny A.A."/>
            <person name="Slot J.C."/>
            <person name="Stielow J.B."/>
            <person name="Sun H."/>
            <person name="Kurtzman C.P."/>
            <person name="Blackwell M."/>
            <person name="Grigoriev I.V."/>
            <person name="Jeffries T.W."/>
        </authorList>
    </citation>
    <scope>NUCLEOTIDE SEQUENCE [LARGE SCALE GENOMIC DNA]</scope>
    <source>
        <strain evidence="2">NRRL Y-17324</strain>
    </source>
</reference>
<sequence>MPPKHCNVKSIRFKTHTAFLAAPHITAAPKRAVPPASSREQNRKANLGSTIEHIKTVVPELLTKSLPKELVSHEIMLRICPSHFDETYLPSLKGRVSYYATCKTMQLAMTSLVLSPKVKLHIQSLRVANGPDQQAVYAHSTKVYVRWSTCNEGCEHLSNESSEFHSTSDAKLGSHKWSKLDTLRFLHENADVNGHKSKTLPSISTMISQMSSSLVGFSKDSQKLERVLSGIFIFELNEENDAIIVHTIENVDLIEKGETEDVDGELRVC</sequence>
<dbReference type="Pfam" id="PF17119">
    <property type="entry name" value="MMU163"/>
    <property type="match status" value="1"/>
</dbReference>
<dbReference type="GeneID" id="30985514"/>
<keyword evidence="2" id="KW-1185">Reference proteome</keyword>
<dbReference type="InterPro" id="IPR031342">
    <property type="entry name" value="Mug163-like"/>
</dbReference>
<dbReference type="Proteomes" id="UP000094285">
    <property type="component" value="Unassembled WGS sequence"/>
</dbReference>